<protein>
    <submittedName>
        <fullName evidence="1">Uncharacterized protein</fullName>
    </submittedName>
</protein>
<evidence type="ECO:0000313" key="2">
    <source>
        <dbReference type="Proteomes" id="UP000805193"/>
    </source>
</evidence>
<sequence>MKSETEHQPWRRLVRPTLLPQAQAQEVQLACLKAQSLQDLQPACRQSDEIDFQACLEKQDFVTSLVWQKCVVEAAGLNVA</sequence>
<evidence type="ECO:0000313" key="1">
    <source>
        <dbReference type="EMBL" id="KAG0424939.1"/>
    </source>
</evidence>
<organism evidence="1 2">
    <name type="scientific">Ixodes persulcatus</name>
    <name type="common">Taiga tick</name>
    <dbReference type="NCBI Taxonomy" id="34615"/>
    <lineage>
        <taxon>Eukaryota</taxon>
        <taxon>Metazoa</taxon>
        <taxon>Ecdysozoa</taxon>
        <taxon>Arthropoda</taxon>
        <taxon>Chelicerata</taxon>
        <taxon>Arachnida</taxon>
        <taxon>Acari</taxon>
        <taxon>Parasitiformes</taxon>
        <taxon>Ixodida</taxon>
        <taxon>Ixodoidea</taxon>
        <taxon>Ixodidae</taxon>
        <taxon>Ixodinae</taxon>
        <taxon>Ixodes</taxon>
    </lineage>
</organism>
<dbReference type="EMBL" id="JABSTQ010009916">
    <property type="protein sequence ID" value="KAG0424939.1"/>
    <property type="molecule type" value="Genomic_DNA"/>
</dbReference>
<proteinExistence type="predicted"/>
<keyword evidence="2" id="KW-1185">Reference proteome</keyword>
<feature type="non-terminal residue" evidence="1">
    <location>
        <position position="80"/>
    </location>
</feature>
<reference evidence="1 2" key="1">
    <citation type="journal article" date="2020" name="Cell">
        <title>Large-Scale Comparative Analyses of Tick Genomes Elucidate Their Genetic Diversity and Vector Capacities.</title>
        <authorList>
            <consortium name="Tick Genome and Microbiome Consortium (TIGMIC)"/>
            <person name="Jia N."/>
            <person name="Wang J."/>
            <person name="Shi W."/>
            <person name="Du L."/>
            <person name="Sun Y."/>
            <person name="Zhan W."/>
            <person name="Jiang J.F."/>
            <person name="Wang Q."/>
            <person name="Zhang B."/>
            <person name="Ji P."/>
            <person name="Bell-Sakyi L."/>
            <person name="Cui X.M."/>
            <person name="Yuan T.T."/>
            <person name="Jiang B.G."/>
            <person name="Yang W.F."/>
            <person name="Lam T.T."/>
            <person name="Chang Q.C."/>
            <person name="Ding S.J."/>
            <person name="Wang X.J."/>
            <person name="Zhu J.G."/>
            <person name="Ruan X.D."/>
            <person name="Zhao L."/>
            <person name="Wei J.T."/>
            <person name="Ye R.Z."/>
            <person name="Que T.C."/>
            <person name="Du C.H."/>
            <person name="Zhou Y.H."/>
            <person name="Cheng J.X."/>
            <person name="Dai P.F."/>
            <person name="Guo W.B."/>
            <person name="Han X.H."/>
            <person name="Huang E.J."/>
            <person name="Li L.F."/>
            <person name="Wei W."/>
            <person name="Gao Y.C."/>
            <person name="Liu J.Z."/>
            <person name="Shao H.Z."/>
            <person name="Wang X."/>
            <person name="Wang C.C."/>
            <person name="Yang T.C."/>
            <person name="Huo Q.B."/>
            <person name="Li W."/>
            <person name="Chen H.Y."/>
            <person name="Chen S.E."/>
            <person name="Zhou L.G."/>
            <person name="Ni X.B."/>
            <person name="Tian J.H."/>
            <person name="Sheng Y."/>
            <person name="Liu T."/>
            <person name="Pan Y.S."/>
            <person name="Xia L.Y."/>
            <person name="Li J."/>
            <person name="Zhao F."/>
            <person name="Cao W.C."/>
        </authorList>
    </citation>
    <scope>NUCLEOTIDE SEQUENCE [LARGE SCALE GENOMIC DNA]</scope>
    <source>
        <strain evidence="1">Iper-2018</strain>
    </source>
</reference>
<gene>
    <name evidence="1" type="ORF">HPB47_027864</name>
</gene>
<comment type="caution">
    <text evidence="1">The sequence shown here is derived from an EMBL/GenBank/DDBJ whole genome shotgun (WGS) entry which is preliminary data.</text>
</comment>
<accession>A0AC60PX50</accession>
<name>A0AC60PX50_IXOPE</name>
<dbReference type="Proteomes" id="UP000805193">
    <property type="component" value="Unassembled WGS sequence"/>
</dbReference>